<dbReference type="Proteomes" id="UP000297716">
    <property type="component" value="Unassembled WGS sequence"/>
</dbReference>
<evidence type="ECO:0000256" key="4">
    <source>
        <dbReference type="ARBA" id="ARBA00023242"/>
    </source>
</evidence>
<dbReference type="OrthoDB" id="3431704at2759"/>
<evidence type="ECO:0000256" key="5">
    <source>
        <dbReference type="SAM" id="MobiDB-lite"/>
    </source>
</evidence>
<feature type="compositionally biased region" description="Basic and acidic residues" evidence="5">
    <location>
        <begin position="407"/>
        <end position="416"/>
    </location>
</feature>
<dbReference type="GO" id="GO:0003677">
    <property type="term" value="F:DNA binding"/>
    <property type="evidence" value="ECO:0007669"/>
    <property type="project" value="UniProtKB-KW"/>
</dbReference>
<dbReference type="AlphaFoldDB" id="A0A4Z0YTR4"/>
<gene>
    <name evidence="6" type="ORF">E0Z10_g5330</name>
</gene>
<dbReference type="InterPro" id="IPR050675">
    <property type="entry name" value="OAF3"/>
</dbReference>
<accession>A0A4Z0YTR4</accession>
<feature type="region of interest" description="Disordered" evidence="5">
    <location>
        <begin position="391"/>
        <end position="416"/>
    </location>
</feature>
<keyword evidence="1" id="KW-0805">Transcription regulation</keyword>
<keyword evidence="4" id="KW-0539">Nucleus</keyword>
<evidence type="ECO:0008006" key="8">
    <source>
        <dbReference type="Google" id="ProtNLM"/>
    </source>
</evidence>
<dbReference type="STRING" id="37992.A0A4Z0YTR4"/>
<evidence type="ECO:0000256" key="2">
    <source>
        <dbReference type="ARBA" id="ARBA00023125"/>
    </source>
</evidence>
<dbReference type="PANTHER" id="PTHR31069">
    <property type="entry name" value="OLEATE-ACTIVATED TRANSCRIPTION FACTOR 1-RELATED"/>
    <property type="match status" value="1"/>
</dbReference>
<feature type="region of interest" description="Disordered" evidence="5">
    <location>
        <begin position="568"/>
        <end position="587"/>
    </location>
</feature>
<dbReference type="InterPro" id="IPR021858">
    <property type="entry name" value="Fun_TF"/>
</dbReference>
<comment type="caution">
    <text evidence="6">The sequence shown here is derived from an EMBL/GenBank/DDBJ whole genome shotgun (WGS) entry which is preliminary data.</text>
</comment>
<feature type="compositionally biased region" description="Basic and acidic residues" evidence="5">
    <location>
        <begin position="292"/>
        <end position="301"/>
    </location>
</feature>
<reference evidence="6 7" key="1">
    <citation type="submission" date="2019-03" db="EMBL/GenBank/DDBJ databases">
        <title>Draft genome sequence of Xylaria hypoxylon DSM 108379, a ubiquitous saprotrophic-parasitic fungi on hardwood.</title>
        <authorList>
            <person name="Buettner E."/>
            <person name="Leonhardt S."/>
            <person name="Gebauer A.M."/>
            <person name="Liers C."/>
            <person name="Hofrichter M."/>
            <person name="Kellner H."/>
        </authorList>
    </citation>
    <scope>NUCLEOTIDE SEQUENCE [LARGE SCALE GENOMIC DNA]</scope>
    <source>
        <strain evidence="6 7">DSM 108379</strain>
    </source>
</reference>
<keyword evidence="7" id="KW-1185">Reference proteome</keyword>
<feature type="region of interest" description="Disordered" evidence="5">
    <location>
        <begin position="242"/>
        <end position="318"/>
    </location>
</feature>
<keyword evidence="2" id="KW-0238">DNA-binding</keyword>
<dbReference type="PANTHER" id="PTHR31069:SF28">
    <property type="entry name" value="ZN(II)2CYS6 TRANSCRIPTION FACTOR (EUROFUNG)"/>
    <property type="match status" value="1"/>
</dbReference>
<proteinExistence type="predicted"/>
<name>A0A4Z0YTR4_9PEZI</name>
<keyword evidence="3" id="KW-0804">Transcription</keyword>
<evidence type="ECO:0000256" key="3">
    <source>
        <dbReference type="ARBA" id="ARBA00023163"/>
    </source>
</evidence>
<protein>
    <recommendedName>
        <fullName evidence="8">Fungal-specific transcription factor domain-containing protein</fullName>
    </recommendedName>
</protein>
<dbReference type="Pfam" id="PF11951">
    <property type="entry name" value="Fungal_trans_2"/>
    <property type="match status" value="1"/>
</dbReference>
<dbReference type="EMBL" id="SKBN01000094">
    <property type="protein sequence ID" value="TGJ83418.1"/>
    <property type="molecule type" value="Genomic_DNA"/>
</dbReference>
<sequence length="811" mass="89766">MTVSGPPQSNSAKDAQAAQIGNDCSGYKTQLTWGVGVASRGKLRGLSLPIAKAPPVAPVAKKSATRARASTTVITNQWSDTEEATRRHHQREGIEIGVHHGASVPTTPYGTYSDYPRFSQAEPPITVSHTAWGSLPAYAGHMSPHEHSRFHKLNTSLNHYPIMNEPLSSSVDSLSDVDYTLSPMAHSFPREEVPFMHSPTLIYENYTGQSSPVPQSPASAIMIDQRAPTSCPSLVYAQSEHSSSLGSHHESFEPHMGSRLISDGDTLSVPEMDSYGTSPHSTGPPFWSPSNSRDDDMHSHYGLDPASGLSHPSYESHPLQVSPDLINKLPFFMDYYENIMCPSLVLIDGPNNPYRDHILRLASSSRSLQHAICALSACNLRMKRRLSLGQHTRNSPLAATENGGAEHVSDAHPDDCSLSEEHDHRNLAVHLLNMQLNDPSKACHDSVLATILLLCHYRMVESGVAKFHTQFAGVKKILSMRNSVHLQGSRQSVWMEAIFTYFDSISASINDREAQLTTSFFGMSADTNLLPPGAENLVGCDRELFQTIHKLGRLNLLSKNRPVQSMVATRSDRGETPTNFSPLGSPLGHHLKQEPGSFFGTTHRYDGNGFATKFDEEEILSSGLGSPPFDDHRSYFWREWKEAHTALQSWEFDAQRVVASFPNSTSQNQIRDLNFLSEAFRYAALLYIERLASPNIPSNHNNFRNLVSQVIYYATSLEAGSSAEKFLLWPLFVAGSECVNELQQSIVRTKCRDIMSRSGYMNNMAALDVLERVWRTNDVAKPGSKLAARTGPFNWTKYIGGPGVEVEWIMF</sequence>
<evidence type="ECO:0000313" key="7">
    <source>
        <dbReference type="Proteomes" id="UP000297716"/>
    </source>
</evidence>
<evidence type="ECO:0000256" key="1">
    <source>
        <dbReference type="ARBA" id="ARBA00023015"/>
    </source>
</evidence>
<evidence type="ECO:0000313" key="6">
    <source>
        <dbReference type="EMBL" id="TGJ83418.1"/>
    </source>
</evidence>
<organism evidence="6 7">
    <name type="scientific">Xylaria hypoxylon</name>
    <dbReference type="NCBI Taxonomy" id="37992"/>
    <lineage>
        <taxon>Eukaryota</taxon>
        <taxon>Fungi</taxon>
        <taxon>Dikarya</taxon>
        <taxon>Ascomycota</taxon>
        <taxon>Pezizomycotina</taxon>
        <taxon>Sordariomycetes</taxon>
        <taxon>Xylariomycetidae</taxon>
        <taxon>Xylariales</taxon>
        <taxon>Xylariaceae</taxon>
        <taxon>Xylaria</taxon>
    </lineage>
</organism>